<feature type="chain" id="PRO_5003399855" evidence="1">
    <location>
        <begin position="27"/>
        <end position="370"/>
    </location>
</feature>
<organism evidence="2 3">
    <name type="scientific">Winmispira thermophila (strain ATCC 700085 / DSM 6578 / Z-1203)</name>
    <name type="common">Spirochaeta thermophila</name>
    <dbReference type="NCBI Taxonomy" id="869211"/>
    <lineage>
        <taxon>Bacteria</taxon>
        <taxon>Pseudomonadati</taxon>
        <taxon>Spirochaetota</taxon>
        <taxon>Spirochaetia</taxon>
        <taxon>Winmispirales</taxon>
        <taxon>Winmispiraceae</taxon>
        <taxon>Winmispira</taxon>
    </lineage>
</organism>
<reference evidence="2 3" key="1">
    <citation type="submission" date="2011-06" db="EMBL/GenBank/DDBJ databases">
        <title>The complete genome of Spirochaeta thermophila DSM 6578.</title>
        <authorList>
            <consortium name="US DOE Joint Genome Institute (JGI-PGF)"/>
            <person name="Lucas S."/>
            <person name="Lapidus A."/>
            <person name="Bruce D."/>
            <person name="Goodwin L."/>
            <person name="Pitluck S."/>
            <person name="Peters L."/>
            <person name="Kyrpides N."/>
            <person name="Mavromatis K."/>
            <person name="Ivanova N."/>
            <person name="Mikailova N."/>
            <person name="Pagani I."/>
            <person name="Chertkov O."/>
            <person name="Detter J.C."/>
            <person name="Tapia R."/>
            <person name="Han C."/>
            <person name="Land M."/>
            <person name="Hauser L."/>
            <person name="Markowitz V."/>
            <person name="Cheng J.-F."/>
            <person name="Hugenholtz P."/>
            <person name="Woyke T."/>
            <person name="Wu D."/>
            <person name="Spring S."/>
            <person name="Merkhoffer B."/>
            <person name="Schneider S."/>
            <person name="Klenk H.-P."/>
            <person name="Eisen J.A."/>
        </authorList>
    </citation>
    <scope>NUCLEOTIDE SEQUENCE [LARGE SCALE GENOMIC DNA]</scope>
    <source>
        <strain evidence="3">ATCC 700085 / DSM 6578 / Z-1203</strain>
    </source>
</reference>
<proteinExistence type="predicted"/>
<dbReference type="EMBL" id="CP002903">
    <property type="protein sequence ID" value="AEJ60649.1"/>
    <property type="molecule type" value="Genomic_DNA"/>
</dbReference>
<evidence type="ECO:0000313" key="3">
    <source>
        <dbReference type="Proteomes" id="UP000007254"/>
    </source>
</evidence>
<evidence type="ECO:0000313" key="2">
    <source>
        <dbReference type="EMBL" id="AEJ60649.1"/>
    </source>
</evidence>
<dbReference type="Proteomes" id="UP000007254">
    <property type="component" value="Chromosome"/>
</dbReference>
<keyword evidence="3" id="KW-1185">Reference proteome</keyword>
<keyword evidence="1" id="KW-0732">Signal</keyword>
<dbReference type="OrthoDB" id="364676at2"/>
<feature type="signal peptide" evidence="1">
    <location>
        <begin position="1"/>
        <end position="26"/>
    </location>
</feature>
<accession>G0GE17</accession>
<dbReference type="AlphaFoldDB" id="G0GE17"/>
<sequence>MKKVILCCGMLLSFLLPLFGEVGASAYMTGEVWGTNGFLLNNQEQKDDDSLTVWVNGKRAGMYFRVWAYPLENNKDNLLRLRSIKVWFKPIDVVTVSVGNVGSYLYTEQLDWWQTPAGASYAQYQAWDTRWSNYAGYEGGGVGVELSPMENLYLAFGITPGFGTRFMQEGELISNDLRYGAVVKYSFPGIGSVGASFRDDGFGEGTSEIPHEQKIAKFGFDVSAIEGMYGFLQFVFRFDTSASAWGTSDDPLALQGISLDPYFSYSFEDFSLQAHIPLTFRLTGGSDDPSYMTFDVKVSYALSTYIPYVRIQQQGDVPLLFNEDFAFEPQYNIGVEWGFDANSWFDVSLQIENVEGKISWCIPFSARAGF</sequence>
<dbReference type="HOGENOM" id="CLU_747842_0_0_12"/>
<dbReference type="STRING" id="869211.Spith_0364"/>
<evidence type="ECO:0000256" key="1">
    <source>
        <dbReference type="SAM" id="SignalP"/>
    </source>
</evidence>
<gene>
    <name evidence="2" type="ordered locus">Spith_0364</name>
</gene>
<dbReference type="RefSeq" id="WP_014624047.1">
    <property type="nucleotide sequence ID" value="NC_017583.1"/>
</dbReference>
<name>G0GE17_WINT7</name>
<dbReference type="KEGG" id="stq:Spith_0364"/>
<protein>
    <submittedName>
        <fullName evidence="2">Uncharacterized protein</fullName>
    </submittedName>
</protein>